<evidence type="ECO:0000313" key="2">
    <source>
        <dbReference type="EMBL" id="KAF9600064.1"/>
    </source>
</evidence>
<dbReference type="OrthoDB" id="655183at2759"/>
<keyword evidence="1" id="KW-1133">Transmembrane helix</keyword>
<keyword evidence="3" id="KW-1185">Reference proteome</keyword>
<dbReference type="AlphaFoldDB" id="A0A835HKL7"/>
<proteinExistence type="predicted"/>
<dbReference type="InterPro" id="IPR044890">
    <property type="entry name" value="TMEM14_sf"/>
</dbReference>
<organism evidence="2 3">
    <name type="scientific">Coptis chinensis</name>
    <dbReference type="NCBI Taxonomy" id="261450"/>
    <lineage>
        <taxon>Eukaryota</taxon>
        <taxon>Viridiplantae</taxon>
        <taxon>Streptophyta</taxon>
        <taxon>Embryophyta</taxon>
        <taxon>Tracheophyta</taxon>
        <taxon>Spermatophyta</taxon>
        <taxon>Magnoliopsida</taxon>
        <taxon>Ranunculales</taxon>
        <taxon>Ranunculaceae</taxon>
        <taxon>Coptidoideae</taxon>
        <taxon>Coptis</taxon>
    </lineage>
</organism>
<evidence type="ECO:0000256" key="1">
    <source>
        <dbReference type="SAM" id="Phobius"/>
    </source>
</evidence>
<reference evidence="2 3" key="1">
    <citation type="submission" date="2020-10" db="EMBL/GenBank/DDBJ databases">
        <title>The Coptis chinensis genome and diversification of protoberbering-type alkaloids.</title>
        <authorList>
            <person name="Wang B."/>
            <person name="Shu S."/>
            <person name="Song C."/>
            <person name="Liu Y."/>
        </authorList>
    </citation>
    <scope>NUCLEOTIDE SEQUENCE [LARGE SCALE GENOMIC DNA]</scope>
    <source>
        <strain evidence="2">HL-2020</strain>
        <tissue evidence="2">Leaf</tissue>
    </source>
</reference>
<keyword evidence="1" id="KW-0812">Transmembrane</keyword>
<evidence type="ECO:0000313" key="3">
    <source>
        <dbReference type="Proteomes" id="UP000631114"/>
    </source>
</evidence>
<gene>
    <name evidence="2" type="ORF">IFM89_002537</name>
</gene>
<dbReference type="Gene3D" id="1.10.10.1740">
    <property type="entry name" value="Transmembrane protein 14-like"/>
    <property type="match status" value="1"/>
</dbReference>
<accession>A0A835HKL7</accession>
<comment type="caution">
    <text evidence="2">The sequence shown here is derived from an EMBL/GenBank/DDBJ whole genome shotgun (WGS) entry which is preliminary data.</text>
</comment>
<keyword evidence="1" id="KW-0472">Membrane</keyword>
<name>A0A835HKL7_9MAGN</name>
<sequence>MLKLYGWRSWESQARTMVIQGLQVLSAAFFWKHLQNYSLTKKVFPSGFYAVISAAILCFYTYVVASGGNPPPKKLKLAANPSS</sequence>
<dbReference type="Proteomes" id="UP000631114">
    <property type="component" value="Unassembled WGS sequence"/>
</dbReference>
<feature type="transmembrane region" description="Helical" evidence="1">
    <location>
        <begin position="43"/>
        <end position="65"/>
    </location>
</feature>
<protein>
    <submittedName>
        <fullName evidence="2">Uncharacterized protein</fullName>
    </submittedName>
</protein>
<dbReference type="EMBL" id="JADFTS010000006">
    <property type="protein sequence ID" value="KAF9600064.1"/>
    <property type="molecule type" value="Genomic_DNA"/>
</dbReference>